<evidence type="ECO:0000259" key="1">
    <source>
        <dbReference type="Pfam" id="PF20150"/>
    </source>
</evidence>
<dbReference type="InterPro" id="IPR045518">
    <property type="entry name" value="2EXR"/>
</dbReference>
<dbReference type="AlphaFoldDB" id="A0A1L7WSW3"/>
<dbReference type="PANTHER" id="PTHR35910">
    <property type="entry name" value="2EXR DOMAIN-CONTAINING PROTEIN"/>
    <property type="match status" value="1"/>
</dbReference>
<sequence>MMDNQPSRQPPGSYRPEARFANLDSKMNVFPAVNIPKVLLRSDSSVDLSVLTQAINNMRICTHPTHATNPVTFTKFSELPVELQLKIWNEAARESRIIQLVPAKHHLGDQGSHLDYAISRSSLKVPAVLHICHNSRTEALAFYEKRTFQHAAKYRDYPLPDRSNDALEDRFLEAEVALASPEKEHPFVYFNPVLDALLFGEDTCIGIMLEVFRLGQEIQQVGFFTSMKGCCGGDITSSVVNESAAVKILKALHGDTTEPALHMYQGFNPNAGCRGLKEVMVVVKSKLWNLKSEEINELVGWRPARCTGITNDEMSAYSILDRSVQLCKQGVSLWDKVPFAKPEWNKWTGTKLPRFNYVNFAPIDTENTTVPKHLDGMKISKYSMTRIRHLLTPDALMKAEVESGGCQLFILEQSDSAEEVYEVGLWGTKASNERAKIKVREMIKNIMQQDSKKLVDSGTYTRLPSFSVFDSFLEKRRR</sequence>
<protein>
    <recommendedName>
        <fullName evidence="1">2EXR domain-containing protein</fullName>
    </recommendedName>
</protein>
<evidence type="ECO:0000313" key="2">
    <source>
        <dbReference type="EMBL" id="CZR55852.1"/>
    </source>
</evidence>
<dbReference type="Proteomes" id="UP000184330">
    <property type="component" value="Unassembled WGS sequence"/>
</dbReference>
<accession>A0A1L7WSW3</accession>
<organism evidence="2 3">
    <name type="scientific">Phialocephala subalpina</name>
    <dbReference type="NCBI Taxonomy" id="576137"/>
    <lineage>
        <taxon>Eukaryota</taxon>
        <taxon>Fungi</taxon>
        <taxon>Dikarya</taxon>
        <taxon>Ascomycota</taxon>
        <taxon>Pezizomycotina</taxon>
        <taxon>Leotiomycetes</taxon>
        <taxon>Helotiales</taxon>
        <taxon>Mollisiaceae</taxon>
        <taxon>Phialocephala</taxon>
        <taxon>Phialocephala fortinii species complex</taxon>
    </lineage>
</organism>
<proteinExistence type="predicted"/>
<feature type="domain" description="2EXR" evidence="1">
    <location>
        <begin position="73"/>
        <end position="197"/>
    </location>
</feature>
<keyword evidence="3" id="KW-1185">Reference proteome</keyword>
<dbReference type="EMBL" id="FJOG01000007">
    <property type="protein sequence ID" value="CZR55852.1"/>
    <property type="molecule type" value="Genomic_DNA"/>
</dbReference>
<dbReference type="PANTHER" id="PTHR35910:SF6">
    <property type="entry name" value="2EXR DOMAIN-CONTAINING PROTEIN"/>
    <property type="match status" value="1"/>
</dbReference>
<gene>
    <name evidence="2" type="ORF">PAC_05740</name>
</gene>
<dbReference type="Pfam" id="PF20150">
    <property type="entry name" value="2EXR"/>
    <property type="match status" value="1"/>
</dbReference>
<dbReference type="OrthoDB" id="3565000at2759"/>
<reference evidence="2 3" key="1">
    <citation type="submission" date="2016-03" db="EMBL/GenBank/DDBJ databases">
        <authorList>
            <person name="Ploux O."/>
        </authorList>
    </citation>
    <scope>NUCLEOTIDE SEQUENCE [LARGE SCALE GENOMIC DNA]</scope>
    <source>
        <strain evidence="2 3">UAMH 11012</strain>
    </source>
</reference>
<evidence type="ECO:0000313" key="3">
    <source>
        <dbReference type="Proteomes" id="UP000184330"/>
    </source>
</evidence>
<name>A0A1L7WSW3_9HELO</name>